<dbReference type="Proteomes" id="UP001170310">
    <property type="component" value="Unassembled WGS sequence"/>
</dbReference>
<feature type="transmembrane region" description="Helical" evidence="1">
    <location>
        <begin position="65"/>
        <end position="86"/>
    </location>
</feature>
<dbReference type="GO" id="GO:0080120">
    <property type="term" value="P:CAAX-box protein maturation"/>
    <property type="evidence" value="ECO:0007669"/>
    <property type="project" value="UniProtKB-ARBA"/>
</dbReference>
<feature type="domain" description="CAAX prenyl protease 2/Lysostaphin resistance protein A-like" evidence="2">
    <location>
        <begin position="162"/>
        <end position="250"/>
    </location>
</feature>
<reference evidence="3" key="1">
    <citation type="submission" date="2023-07" db="EMBL/GenBank/DDBJ databases">
        <title>Genome content predicts the carbon catabolic preferences of heterotrophic bacteria.</title>
        <authorList>
            <person name="Gralka M."/>
        </authorList>
    </citation>
    <scope>NUCLEOTIDE SEQUENCE</scope>
    <source>
        <strain evidence="3">E2R20</strain>
    </source>
</reference>
<evidence type="ECO:0000256" key="1">
    <source>
        <dbReference type="SAM" id="Phobius"/>
    </source>
</evidence>
<gene>
    <name evidence="3" type="ORF">Q4528_05145</name>
</gene>
<feature type="transmembrane region" description="Helical" evidence="1">
    <location>
        <begin position="215"/>
        <end position="232"/>
    </location>
</feature>
<evidence type="ECO:0000313" key="4">
    <source>
        <dbReference type="Proteomes" id="UP001170310"/>
    </source>
</evidence>
<feature type="transmembrane region" description="Helical" evidence="1">
    <location>
        <begin position="244"/>
        <end position="265"/>
    </location>
</feature>
<dbReference type="GO" id="GO:0004175">
    <property type="term" value="F:endopeptidase activity"/>
    <property type="evidence" value="ECO:0007669"/>
    <property type="project" value="UniProtKB-ARBA"/>
</dbReference>
<evidence type="ECO:0000313" key="3">
    <source>
        <dbReference type="EMBL" id="MDO6573541.1"/>
    </source>
</evidence>
<feature type="transmembrane region" description="Helical" evidence="1">
    <location>
        <begin position="106"/>
        <end position="127"/>
    </location>
</feature>
<proteinExistence type="predicted"/>
<evidence type="ECO:0000259" key="2">
    <source>
        <dbReference type="Pfam" id="PF02517"/>
    </source>
</evidence>
<keyword evidence="1" id="KW-0812">Transmembrane</keyword>
<name>A0AAW7YTE2_9STAP</name>
<feature type="transmembrane region" description="Helical" evidence="1">
    <location>
        <begin position="32"/>
        <end position="59"/>
    </location>
</feature>
<organism evidence="3 4">
    <name type="scientific">Staphylococcus pasteuri_A</name>
    <dbReference type="NCBI Taxonomy" id="3062664"/>
    <lineage>
        <taxon>Bacteria</taxon>
        <taxon>Bacillati</taxon>
        <taxon>Bacillota</taxon>
        <taxon>Bacilli</taxon>
        <taxon>Bacillales</taxon>
        <taxon>Staphylococcaceae</taxon>
        <taxon>Staphylococcus</taxon>
    </lineage>
</organism>
<keyword evidence="4" id="KW-1185">Reference proteome</keyword>
<dbReference type="PANTHER" id="PTHR36435:SF1">
    <property type="entry name" value="CAAX AMINO TERMINAL PROTEASE FAMILY PROTEIN"/>
    <property type="match status" value="1"/>
</dbReference>
<dbReference type="RefSeq" id="WP_017637770.1">
    <property type="nucleotide sequence ID" value="NZ_JAUOQO010000004.1"/>
</dbReference>
<keyword evidence="1" id="KW-1133">Transmembrane helix</keyword>
<feature type="transmembrane region" description="Helical" evidence="1">
    <location>
        <begin position="189"/>
        <end position="209"/>
    </location>
</feature>
<dbReference type="PANTHER" id="PTHR36435">
    <property type="entry name" value="SLR1288 PROTEIN"/>
    <property type="match status" value="1"/>
</dbReference>
<dbReference type="InterPro" id="IPR003675">
    <property type="entry name" value="Rce1/LyrA-like_dom"/>
</dbReference>
<dbReference type="Pfam" id="PF02517">
    <property type="entry name" value="Rce1-like"/>
    <property type="match status" value="1"/>
</dbReference>
<comment type="caution">
    <text evidence="3">The sequence shown here is derived from an EMBL/GenBank/DDBJ whole genome shotgun (WGS) entry which is preliminary data.</text>
</comment>
<dbReference type="EMBL" id="JAUOQO010000004">
    <property type="protein sequence ID" value="MDO6573541.1"/>
    <property type="molecule type" value="Genomic_DNA"/>
</dbReference>
<keyword evidence="1" id="KW-0472">Membrane</keyword>
<sequence>MEENRFDNDNVDVNRNQFNQEQSNDIKPKGNLALNILIFIGWMILAQLPVIAIITLVSLSVKAEVLSITIGTIIYLFVIAIVIWLIRRYYLNHTYEKTKGFSLKDLGIAIGWAIILRLVVYGFTYLLKLTTGSMQTDNDKLLFGDVNAQAQDASQLGQVFPVIIFVITLTFLVPYLEELIYRGIFKETLFRKSVFWLPFILSSIVFASQHGINNIIAFLMYMIMGMIFYLAYSRRGNIKDSMTVHMIHNGLIGVMILINYFYILFK</sequence>
<accession>A0AAW7YTE2</accession>
<dbReference type="AlphaFoldDB" id="A0AAW7YTE2"/>
<protein>
    <submittedName>
        <fullName evidence="3">Type II CAAX endopeptidase family protein</fullName>
    </submittedName>
</protein>
<feature type="transmembrane region" description="Helical" evidence="1">
    <location>
        <begin position="159"/>
        <end position="177"/>
    </location>
</feature>
<dbReference type="InterPro" id="IPR052710">
    <property type="entry name" value="CAAX_protease"/>
</dbReference>